<dbReference type="EMBL" id="JAQJAN010000002">
    <property type="protein sequence ID" value="KAJ5738013.1"/>
    <property type="molecule type" value="Genomic_DNA"/>
</dbReference>
<dbReference type="Gene3D" id="1.25.40.10">
    <property type="entry name" value="Tetratricopeptide repeat domain"/>
    <property type="match status" value="1"/>
</dbReference>
<reference evidence="2" key="1">
    <citation type="journal article" date="2023" name="IMA Fungus">
        <title>Comparative genomic study of the Penicillium genus elucidates a diverse pangenome and 15 lateral gene transfer events.</title>
        <authorList>
            <person name="Petersen C."/>
            <person name="Sorensen T."/>
            <person name="Nielsen M.R."/>
            <person name="Sondergaard T.E."/>
            <person name="Sorensen J.L."/>
            <person name="Fitzpatrick D.A."/>
            <person name="Frisvad J.C."/>
            <person name="Nielsen K.L."/>
        </authorList>
    </citation>
    <scope>NUCLEOTIDE SEQUENCE</scope>
    <source>
        <strain evidence="2">IBT 17514</strain>
    </source>
</reference>
<feature type="region of interest" description="Disordered" evidence="1">
    <location>
        <begin position="19"/>
        <end position="65"/>
    </location>
</feature>
<organism evidence="2 3">
    <name type="scientific">Penicillium malachiteum</name>
    <dbReference type="NCBI Taxonomy" id="1324776"/>
    <lineage>
        <taxon>Eukaryota</taxon>
        <taxon>Fungi</taxon>
        <taxon>Dikarya</taxon>
        <taxon>Ascomycota</taxon>
        <taxon>Pezizomycotina</taxon>
        <taxon>Eurotiomycetes</taxon>
        <taxon>Eurotiomycetidae</taxon>
        <taxon>Eurotiales</taxon>
        <taxon>Aspergillaceae</taxon>
        <taxon>Penicillium</taxon>
    </lineage>
</organism>
<name>A0AAD6HTQ6_9EURO</name>
<accession>A0AAD6HTQ6</accession>
<dbReference type="Proteomes" id="UP001215712">
    <property type="component" value="Unassembled WGS sequence"/>
</dbReference>
<gene>
    <name evidence="2" type="ORF">N7493_001168</name>
</gene>
<proteinExistence type="predicted"/>
<dbReference type="InterPro" id="IPR011990">
    <property type="entry name" value="TPR-like_helical_dom_sf"/>
</dbReference>
<sequence>MARPPTPLRQWVQLRKNLSTSSPRNVLQTTSNPRATLTRTSIQSRPFSSTPKQNARPAPAAGRARNERLRNLKREGDFLKSGQQDFLVDDRGLFLGSLEHYKAEYVGTEQSLLLQHDKLAKWQYAAGIRDGFIPKGITEKKFYDVGVELIRAAFEGPPSGQVIRAISTDVDAVFRLGFMASIEHRCLRGWIVSSCALARSAMAVVTIARSQVSDTEVPAPGKNSWLTETEKLANEGYPPAMLLQAKILGVRGDLEGALEMLEKKIMPFLTPSPRRPIAFQDITLNGLLPSPYQLQAVILAATGQRLDSETHRDAADKALQIAAMQYNDVQALLDYACLMMSEHKLDVYEECMSKAATAGNAKACLYLANYYYLTYMGRYPTQGEQKPTRDNPDPVATWKPITPSEASKATELTTWGPKYYFSIFKKMFRTSMSRPEYYTLARDWYQLAYHHGEHRAAFMAALIDRELGLLHNGRIFLEHAQMQHDPLYREKLEELKDRWYDKGFEPAVMLKMLPVQ</sequence>
<reference evidence="2" key="2">
    <citation type="submission" date="2023-01" db="EMBL/GenBank/DDBJ databases">
        <authorList>
            <person name="Petersen C."/>
        </authorList>
    </citation>
    <scope>NUCLEOTIDE SEQUENCE</scope>
    <source>
        <strain evidence="2">IBT 17514</strain>
    </source>
</reference>
<protein>
    <submittedName>
        <fullName evidence="2">Uncharacterized protein</fullName>
    </submittedName>
</protein>
<feature type="compositionally biased region" description="Polar residues" evidence="1">
    <location>
        <begin position="19"/>
        <end position="53"/>
    </location>
</feature>
<evidence type="ECO:0000313" key="3">
    <source>
        <dbReference type="Proteomes" id="UP001215712"/>
    </source>
</evidence>
<dbReference type="SUPFAM" id="SSF81901">
    <property type="entry name" value="HCP-like"/>
    <property type="match status" value="1"/>
</dbReference>
<keyword evidence="3" id="KW-1185">Reference proteome</keyword>
<dbReference type="AlphaFoldDB" id="A0AAD6HTQ6"/>
<evidence type="ECO:0000256" key="1">
    <source>
        <dbReference type="SAM" id="MobiDB-lite"/>
    </source>
</evidence>
<comment type="caution">
    <text evidence="2">The sequence shown here is derived from an EMBL/GenBank/DDBJ whole genome shotgun (WGS) entry which is preliminary data.</text>
</comment>
<evidence type="ECO:0000313" key="2">
    <source>
        <dbReference type="EMBL" id="KAJ5738013.1"/>
    </source>
</evidence>